<evidence type="ECO:0000313" key="4">
    <source>
        <dbReference type="Proteomes" id="UP000608024"/>
    </source>
</evidence>
<dbReference type="RefSeq" id="WP_190134489.1">
    <property type="nucleotide sequence ID" value="NZ_BNBT01000007.1"/>
</dbReference>
<accession>A0A918Z9Y4</accession>
<sequence length="155" mass="16358">MTSLPPFEFSLSIHREPGALIVRLAGDLDYDTSDDLVDAVTEHMAAHPRLADVRLDFHELTWIDSAGLSALLMIRRRTGAAGVTLHLDNRPTVLNRLLDMTNVLDHLTAPATREAEGDGRTDGRTEGAIEGAGDARTEGGGGVAADGSATEAGTS</sequence>
<dbReference type="PROSITE" id="PS50801">
    <property type="entry name" value="STAS"/>
    <property type="match status" value="1"/>
</dbReference>
<dbReference type="Proteomes" id="UP000608024">
    <property type="component" value="Unassembled WGS sequence"/>
</dbReference>
<evidence type="ECO:0000259" key="2">
    <source>
        <dbReference type="PROSITE" id="PS50801"/>
    </source>
</evidence>
<gene>
    <name evidence="3" type="ORF">GCM10018785_09070</name>
</gene>
<feature type="compositionally biased region" description="Basic and acidic residues" evidence="1">
    <location>
        <begin position="113"/>
        <end position="137"/>
    </location>
</feature>
<dbReference type="InterPro" id="IPR036513">
    <property type="entry name" value="STAS_dom_sf"/>
</dbReference>
<organism evidence="3 4">
    <name type="scientific">Streptomyces longispororuber</name>
    <dbReference type="NCBI Taxonomy" id="68230"/>
    <lineage>
        <taxon>Bacteria</taxon>
        <taxon>Bacillati</taxon>
        <taxon>Actinomycetota</taxon>
        <taxon>Actinomycetes</taxon>
        <taxon>Kitasatosporales</taxon>
        <taxon>Streptomycetaceae</taxon>
        <taxon>Streptomyces</taxon>
    </lineage>
</organism>
<evidence type="ECO:0000256" key="1">
    <source>
        <dbReference type="SAM" id="MobiDB-lite"/>
    </source>
</evidence>
<reference evidence="3" key="2">
    <citation type="submission" date="2020-09" db="EMBL/GenBank/DDBJ databases">
        <authorList>
            <person name="Sun Q."/>
            <person name="Ohkuma M."/>
        </authorList>
    </citation>
    <scope>NUCLEOTIDE SEQUENCE</scope>
    <source>
        <strain evidence="3">JCM 4784</strain>
    </source>
</reference>
<protein>
    <submittedName>
        <fullName evidence="3">Sulfate transporter</fullName>
    </submittedName>
</protein>
<reference evidence="3" key="1">
    <citation type="journal article" date="2014" name="Int. J. Syst. Evol. Microbiol.">
        <title>Complete genome sequence of Corynebacterium casei LMG S-19264T (=DSM 44701T), isolated from a smear-ripened cheese.</title>
        <authorList>
            <consortium name="US DOE Joint Genome Institute (JGI-PGF)"/>
            <person name="Walter F."/>
            <person name="Albersmeier A."/>
            <person name="Kalinowski J."/>
            <person name="Ruckert C."/>
        </authorList>
    </citation>
    <scope>NUCLEOTIDE SEQUENCE</scope>
    <source>
        <strain evidence="3">JCM 4784</strain>
    </source>
</reference>
<evidence type="ECO:0000313" key="3">
    <source>
        <dbReference type="EMBL" id="GHE41598.1"/>
    </source>
</evidence>
<feature type="domain" description="STAS" evidence="2">
    <location>
        <begin position="9"/>
        <end position="107"/>
    </location>
</feature>
<feature type="region of interest" description="Disordered" evidence="1">
    <location>
        <begin position="109"/>
        <end position="155"/>
    </location>
</feature>
<dbReference type="Pfam" id="PF01740">
    <property type="entry name" value="STAS"/>
    <property type="match status" value="1"/>
</dbReference>
<name>A0A918Z9Y4_9ACTN</name>
<dbReference type="CDD" id="cd07043">
    <property type="entry name" value="STAS_anti-anti-sigma_factors"/>
    <property type="match status" value="1"/>
</dbReference>
<dbReference type="SUPFAM" id="SSF52091">
    <property type="entry name" value="SpoIIaa-like"/>
    <property type="match status" value="1"/>
</dbReference>
<comment type="caution">
    <text evidence="3">The sequence shown here is derived from an EMBL/GenBank/DDBJ whole genome shotgun (WGS) entry which is preliminary data.</text>
</comment>
<proteinExistence type="predicted"/>
<dbReference type="EMBL" id="BNBT01000007">
    <property type="protein sequence ID" value="GHE41598.1"/>
    <property type="molecule type" value="Genomic_DNA"/>
</dbReference>
<dbReference type="InterPro" id="IPR002645">
    <property type="entry name" value="STAS_dom"/>
</dbReference>
<dbReference type="Gene3D" id="3.30.750.24">
    <property type="entry name" value="STAS domain"/>
    <property type="match status" value="1"/>
</dbReference>
<dbReference type="AlphaFoldDB" id="A0A918Z9Y4"/>
<keyword evidence="4" id="KW-1185">Reference proteome</keyword>